<comment type="pathway">
    <text evidence="1">Cofactor biosynthesis; riboflavin biosynthesis.</text>
</comment>
<gene>
    <name evidence="5" type="ORF">H9820_13705</name>
</gene>
<dbReference type="InterPro" id="IPR002734">
    <property type="entry name" value="RibDG_C"/>
</dbReference>
<feature type="domain" description="Bacterial bifunctional deaminase-reductase C-terminal" evidence="4">
    <location>
        <begin position="5"/>
        <end position="204"/>
    </location>
</feature>
<dbReference type="EMBL" id="DXCM01000099">
    <property type="protein sequence ID" value="HIY93984.1"/>
    <property type="molecule type" value="Genomic_DNA"/>
</dbReference>
<comment type="caution">
    <text evidence="5">The sequence shown here is derived from an EMBL/GenBank/DDBJ whole genome shotgun (WGS) entry which is preliminary data.</text>
</comment>
<evidence type="ECO:0000259" key="4">
    <source>
        <dbReference type="Pfam" id="PF01872"/>
    </source>
</evidence>
<dbReference type="InterPro" id="IPR024072">
    <property type="entry name" value="DHFR-like_dom_sf"/>
</dbReference>
<proteinExistence type="predicted"/>
<dbReference type="AlphaFoldDB" id="A0A9D1ZTY3"/>
<dbReference type="PANTHER" id="PTHR38011">
    <property type="entry name" value="DIHYDROFOLATE REDUCTASE FAMILY PROTEIN (AFU_ORTHOLOGUE AFUA_8G06820)"/>
    <property type="match status" value="1"/>
</dbReference>
<dbReference type="PANTHER" id="PTHR38011:SF7">
    <property type="entry name" value="2,5-DIAMINO-6-RIBOSYLAMINO-4(3H)-PYRIMIDINONE 5'-PHOSPHATE REDUCTASE"/>
    <property type="match status" value="1"/>
</dbReference>
<dbReference type="GO" id="GO:0009231">
    <property type="term" value="P:riboflavin biosynthetic process"/>
    <property type="evidence" value="ECO:0007669"/>
    <property type="project" value="InterPro"/>
</dbReference>
<reference evidence="5" key="2">
    <citation type="submission" date="2021-04" db="EMBL/GenBank/DDBJ databases">
        <authorList>
            <person name="Gilroy R."/>
        </authorList>
    </citation>
    <scope>NUCLEOTIDE SEQUENCE</scope>
    <source>
        <strain evidence="5">3204</strain>
    </source>
</reference>
<dbReference type="GO" id="GO:0008703">
    <property type="term" value="F:5-amino-6-(5-phosphoribosylamino)uracil reductase activity"/>
    <property type="evidence" value="ECO:0007669"/>
    <property type="project" value="InterPro"/>
</dbReference>
<evidence type="ECO:0000256" key="2">
    <source>
        <dbReference type="ARBA" id="ARBA00022857"/>
    </source>
</evidence>
<dbReference type="Proteomes" id="UP000824013">
    <property type="component" value="Unassembled WGS sequence"/>
</dbReference>
<dbReference type="SUPFAM" id="SSF53597">
    <property type="entry name" value="Dihydrofolate reductase-like"/>
    <property type="match status" value="1"/>
</dbReference>
<dbReference type="Pfam" id="PF01872">
    <property type="entry name" value="RibD_C"/>
    <property type="match status" value="1"/>
</dbReference>
<evidence type="ECO:0000313" key="6">
    <source>
        <dbReference type="Proteomes" id="UP000824013"/>
    </source>
</evidence>
<protein>
    <submittedName>
        <fullName evidence="5">Dihydrofolate reductase family protein</fullName>
    </submittedName>
</protein>
<dbReference type="InterPro" id="IPR050765">
    <property type="entry name" value="Riboflavin_Biosynth_HTPR"/>
</dbReference>
<keyword evidence="2" id="KW-0521">NADP</keyword>
<evidence type="ECO:0000256" key="1">
    <source>
        <dbReference type="ARBA" id="ARBA00005104"/>
    </source>
</evidence>
<reference evidence="5" key="1">
    <citation type="journal article" date="2021" name="PeerJ">
        <title>Extensive microbial diversity within the chicken gut microbiome revealed by metagenomics and culture.</title>
        <authorList>
            <person name="Gilroy R."/>
            <person name="Ravi A."/>
            <person name="Getino M."/>
            <person name="Pursley I."/>
            <person name="Horton D.L."/>
            <person name="Alikhan N.F."/>
            <person name="Baker D."/>
            <person name="Gharbi K."/>
            <person name="Hall N."/>
            <person name="Watson M."/>
            <person name="Adriaenssens E.M."/>
            <person name="Foster-Nyarko E."/>
            <person name="Jarju S."/>
            <person name="Secka A."/>
            <person name="Antonio M."/>
            <person name="Oren A."/>
            <person name="Chaudhuri R.R."/>
            <person name="La Ragione R."/>
            <person name="Hildebrand F."/>
            <person name="Pallen M.J."/>
        </authorList>
    </citation>
    <scope>NUCLEOTIDE SEQUENCE</scope>
    <source>
        <strain evidence="5">3204</strain>
    </source>
</reference>
<sequence>MDRAKVIVHMHTSIDGKIDGVYGQQAGDKISGAFYADELFRLSNANANGSTTVAMYAAKGHPDLSKYETRGIEYQDWIPDIQAETWDVSFDRKGRMGWEINYFEYGGHKNRAIEVLTEQASKSYLAFLQSMEIPYIICGTKDLNLNQALIKLKKYFGITAISLAGGAVINGAFLKAHLVDEISLVVSPYVSGDQNVKSAFDTLGTFIDDKFMIKTTKQLDDGGIHLLYVKE</sequence>
<accession>A0A9D1ZTY3</accession>
<dbReference type="Gene3D" id="3.40.430.10">
    <property type="entry name" value="Dihydrofolate Reductase, subunit A"/>
    <property type="match status" value="1"/>
</dbReference>
<evidence type="ECO:0000256" key="3">
    <source>
        <dbReference type="ARBA" id="ARBA00023002"/>
    </source>
</evidence>
<name>A0A9D1ZTY3_9LACO</name>
<organism evidence="5 6">
    <name type="scientific">Candidatus Companilactobacillus pullicola</name>
    <dbReference type="NCBI Taxonomy" id="2838523"/>
    <lineage>
        <taxon>Bacteria</taxon>
        <taxon>Bacillati</taxon>
        <taxon>Bacillota</taxon>
        <taxon>Bacilli</taxon>
        <taxon>Lactobacillales</taxon>
        <taxon>Lactobacillaceae</taxon>
        <taxon>Companilactobacillus</taxon>
    </lineage>
</organism>
<keyword evidence="3" id="KW-0560">Oxidoreductase</keyword>
<evidence type="ECO:0000313" key="5">
    <source>
        <dbReference type="EMBL" id="HIY93984.1"/>
    </source>
</evidence>